<feature type="domain" description="HTH marR-type" evidence="1">
    <location>
        <begin position="1"/>
        <end position="146"/>
    </location>
</feature>
<comment type="caution">
    <text evidence="2">The sequence shown here is derived from an EMBL/GenBank/DDBJ whole genome shotgun (WGS) entry which is preliminary data.</text>
</comment>
<organism evidence="2 3">
    <name type="scientific">Heliophilum fasciatum</name>
    <dbReference type="NCBI Taxonomy" id="35700"/>
    <lineage>
        <taxon>Bacteria</taxon>
        <taxon>Bacillati</taxon>
        <taxon>Bacillota</taxon>
        <taxon>Clostridia</taxon>
        <taxon>Eubacteriales</taxon>
        <taxon>Heliobacteriaceae</taxon>
        <taxon>Heliophilum</taxon>
    </lineage>
</organism>
<proteinExistence type="predicted"/>
<gene>
    <name evidence="2" type="ORF">EDD73_1446</name>
</gene>
<dbReference type="Proteomes" id="UP000294813">
    <property type="component" value="Unassembled WGS sequence"/>
</dbReference>
<dbReference type="GO" id="GO:0003700">
    <property type="term" value="F:DNA-binding transcription factor activity"/>
    <property type="evidence" value="ECO:0007669"/>
    <property type="project" value="InterPro"/>
</dbReference>
<dbReference type="InterPro" id="IPR036390">
    <property type="entry name" value="WH_DNA-bd_sf"/>
</dbReference>
<accession>A0A4R2RCK7</accession>
<dbReference type="OrthoDB" id="5461037at2"/>
<dbReference type="SMART" id="SM00347">
    <property type="entry name" value="HTH_MARR"/>
    <property type="match status" value="1"/>
</dbReference>
<dbReference type="Gene3D" id="1.10.10.10">
    <property type="entry name" value="Winged helix-like DNA-binding domain superfamily/Winged helix DNA-binding domain"/>
    <property type="match status" value="1"/>
</dbReference>
<dbReference type="InterPro" id="IPR000835">
    <property type="entry name" value="HTH_MarR-typ"/>
</dbReference>
<dbReference type="PANTHER" id="PTHR33164:SF67">
    <property type="entry name" value="TRANSCRIPTIONAL REGULATOR, MARR FAMILY"/>
    <property type="match status" value="1"/>
</dbReference>
<keyword evidence="3" id="KW-1185">Reference proteome</keyword>
<dbReference type="InterPro" id="IPR036388">
    <property type="entry name" value="WH-like_DNA-bd_sf"/>
</dbReference>
<reference evidence="2 3" key="1">
    <citation type="submission" date="2019-03" db="EMBL/GenBank/DDBJ databases">
        <title>Genomic Encyclopedia of Type Strains, Phase IV (KMG-IV): sequencing the most valuable type-strain genomes for metagenomic binning, comparative biology and taxonomic classification.</title>
        <authorList>
            <person name="Goeker M."/>
        </authorList>
    </citation>
    <scope>NUCLEOTIDE SEQUENCE [LARGE SCALE GENOMIC DNA]</scope>
    <source>
        <strain evidence="2 3">DSM 11170</strain>
    </source>
</reference>
<dbReference type="PROSITE" id="PS50995">
    <property type="entry name" value="HTH_MARR_2"/>
    <property type="match status" value="1"/>
</dbReference>
<dbReference type="PANTHER" id="PTHR33164">
    <property type="entry name" value="TRANSCRIPTIONAL REGULATOR, MARR FAMILY"/>
    <property type="match status" value="1"/>
</dbReference>
<dbReference type="GO" id="GO:0006950">
    <property type="term" value="P:response to stress"/>
    <property type="evidence" value="ECO:0007669"/>
    <property type="project" value="TreeGrafter"/>
</dbReference>
<keyword evidence="2" id="KW-0238">DNA-binding</keyword>
<sequence length="172" mass="19790">MRMSRALREKEQPLIELLNQIDGFFYCFRQAIKNIEPDMHLAEGQILLLYVLWKNGPYKATEISNELCVTSGAVTGMTDKLFGMGLLNRERSDIDRRVVMLSLTDKGMELIRGVHQRRLELLKEPLQILEATELVQLSDMFRKLNAYFAQSGMPSGKMMNESKHNPEVTNQL</sequence>
<dbReference type="AlphaFoldDB" id="A0A4R2RCK7"/>
<evidence type="ECO:0000313" key="3">
    <source>
        <dbReference type="Proteomes" id="UP000294813"/>
    </source>
</evidence>
<name>A0A4R2RCK7_9FIRM</name>
<dbReference type="Pfam" id="PF01047">
    <property type="entry name" value="MarR"/>
    <property type="match status" value="1"/>
</dbReference>
<protein>
    <submittedName>
        <fullName evidence="2">DNA-binding MarR family transcriptional regulator</fullName>
    </submittedName>
</protein>
<dbReference type="InterPro" id="IPR039422">
    <property type="entry name" value="MarR/SlyA-like"/>
</dbReference>
<dbReference type="EMBL" id="SLXT01000044">
    <property type="protein sequence ID" value="TCP59978.1"/>
    <property type="molecule type" value="Genomic_DNA"/>
</dbReference>
<evidence type="ECO:0000259" key="1">
    <source>
        <dbReference type="PROSITE" id="PS50995"/>
    </source>
</evidence>
<dbReference type="GO" id="GO:0003677">
    <property type="term" value="F:DNA binding"/>
    <property type="evidence" value="ECO:0007669"/>
    <property type="project" value="UniProtKB-KW"/>
</dbReference>
<dbReference type="SUPFAM" id="SSF46785">
    <property type="entry name" value="Winged helix' DNA-binding domain"/>
    <property type="match status" value="1"/>
</dbReference>
<evidence type="ECO:0000313" key="2">
    <source>
        <dbReference type="EMBL" id="TCP59978.1"/>
    </source>
</evidence>
<dbReference type="PRINTS" id="PR00598">
    <property type="entry name" value="HTHMARR"/>
</dbReference>